<evidence type="ECO:0000313" key="2">
    <source>
        <dbReference type="Proteomes" id="UP001374579"/>
    </source>
</evidence>
<reference evidence="1 2" key="1">
    <citation type="submission" date="2024-02" db="EMBL/GenBank/DDBJ databases">
        <title>Chromosome-scale genome assembly of the rough periwinkle Littorina saxatilis.</title>
        <authorList>
            <person name="De Jode A."/>
            <person name="Faria R."/>
            <person name="Formenti G."/>
            <person name="Sims Y."/>
            <person name="Smith T.P."/>
            <person name="Tracey A."/>
            <person name="Wood J.M.D."/>
            <person name="Zagrodzka Z.B."/>
            <person name="Johannesson K."/>
            <person name="Butlin R.K."/>
            <person name="Leder E.H."/>
        </authorList>
    </citation>
    <scope>NUCLEOTIDE SEQUENCE [LARGE SCALE GENOMIC DNA]</scope>
    <source>
        <strain evidence="1">Snail1</strain>
        <tissue evidence="1">Muscle</tissue>
    </source>
</reference>
<name>A0AAN9GGU0_9CAEN</name>
<comment type="caution">
    <text evidence="1">The sequence shown here is derived from an EMBL/GenBank/DDBJ whole genome shotgun (WGS) entry which is preliminary data.</text>
</comment>
<dbReference type="EMBL" id="JBAMIC010000004">
    <property type="protein sequence ID" value="KAK7107927.1"/>
    <property type="molecule type" value="Genomic_DNA"/>
</dbReference>
<evidence type="ECO:0000313" key="1">
    <source>
        <dbReference type="EMBL" id="KAK7107927.1"/>
    </source>
</evidence>
<dbReference type="AlphaFoldDB" id="A0AAN9GGU0"/>
<keyword evidence="2" id="KW-1185">Reference proteome</keyword>
<accession>A0AAN9GGU0</accession>
<protein>
    <submittedName>
        <fullName evidence="1">Uncharacterized protein</fullName>
    </submittedName>
</protein>
<dbReference type="Proteomes" id="UP001374579">
    <property type="component" value="Unassembled WGS sequence"/>
</dbReference>
<organism evidence="1 2">
    <name type="scientific">Littorina saxatilis</name>
    <dbReference type="NCBI Taxonomy" id="31220"/>
    <lineage>
        <taxon>Eukaryota</taxon>
        <taxon>Metazoa</taxon>
        <taxon>Spiralia</taxon>
        <taxon>Lophotrochozoa</taxon>
        <taxon>Mollusca</taxon>
        <taxon>Gastropoda</taxon>
        <taxon>Caenogastropoda</taxon>
        <taxon>Littorinimorpha</taxon>
        <taxon>Littorinoidea</taxon>
        <taxon>Littorinidae</taxon>
        <taxon>Littorina</taxon>
    </lineage>
</organism>
<gene>
    <name evidence="1" type="ORF">V1264_015753</name>
</gene>
<proteinExistence type="predicted"/>
<sequence length="99" mass="11408">MTLMGFEPTTSRPQHDAAKATTDMIFVNDSSVLEPPGSVTDESVLEPHLFEWEFPIQRWISQLQEKRRLNLNMGRRYLHNITYVPSEYSRSDPEQAAVA</sequence>